<comment type="caution">
    <text evidence="4">The sequence shown here is derived from an EMBL/GenBank/DDBJ whole genome shotgun (WGS) entry which is preliminary data.</text>
</comment>
<comment type="similarity">
    <text evidence="2">Belongs to the NPH3 family.</text>
</comment>
<evidence type="ECO:0000313" key="5">
    <source>
        <dbReference type="Proteomes" id="UP001163823"/>
    </source>
</evidence>
<gene>
    <name evidence="4" type="ORF">O6P43_007534</name>
</gene>
<feature type="domain" description="NPH3" evidence="3">
    <location>
        <begin position="18"/>
        <end position="279"/>
    </location>
</feature>
<reference evidence="4" key="1">
    <citation type="journal article" date="2023" name="Science">
        <title>Elucidation of the pathway for biosynthesis of saponin adjuvants from the soapbark tree.</title>
        <authorList>
            <person name="Reed J."/>
            <person name="Orme A."/>
            <person name="El-Demerdash A."/>
            <person name="Owen C."/>
            <person name="Martin L.B.B."/>
            <person name="Misra R.C."/>
            <person name="Kikuchi S."/>
            <person name="Rejzek M."/>
            <person name="Martin A.C."/>
            <person name="Harkess A."/>
            <person name="Leebens-Mack J."/>
            <person name="Louveau T."/>
            <person name="Stephenson M.J."/>
            <person name="Osbourn A."/>
        </authorList>
    </citation>
    <scope>NUCLEOTIDE SEQUENCE</scope>
    <source>
        <strain evidence="4">S10</strain>
    </source>
</reference>
<dbReference type="PROSITE" id="PS51649">
    <property type="entry name" value="NPH3"/>
    <property type="match status" value="1"/>
</dbReference>
<dbReference type="KEGG" id="qsa:O6P43_007534"/>
<evidence type="ECO:0000256" key="1">
    <source>
        <dbReference type="ARBA" id="ARBA00022786"/>
    </source>
</evidence>
<dbReference type="InterPro" id="IPR043454">
    <property type="entry name" value="NPH3/RPT2-like"/>
</dbReference>
<dbReference type="Pfam" id="PF03000">
    <property type="entry name" value="NPH3"/>
    <property type="match status" value="1"/>
</dbReference>
<dbReference type="EMBL" id="JARAOO010000003">
    <property type="protein sequence ID" value="KAJ7977995.1"/>
    <property type="molecule type" value="Genomic_DNA"/>
</dbReference>
<evidence type="ECO:0000313" key="4">
    <source>
        <dbReference type="EMBL" id="KAJ7977995.1"/>
    </source>
</evidence>
<dbReference type="AlphaFoldDB" id="A0AAD7VJL9"/>
<accession>A0AAD7VJL9</accession>
<organism evidence="4 5">
    <name type="scientific">Quillaja saponaria</name>
    <name type="common">Soap bark tree</name>
    <dbReference type="NCBI Taxonomy" id="32244"/>
    <lineage>
        <taxon>Eukaryota</taxon>
        <taxon>Viridiplantae</taxon>
        <taxon>Streptophyta</taxon>
        <taxon>Embryophyta</taxon>
        <taxon>Tracheophyta</taxon>
        <taxon>Spermatophyta</taxon>
        <taxon>Magnoliopsida</taxon>
        <taxon>eudicotyledons</taxon>
        <taxon>Gunneridae</taxon>
        <taxon>Pentapetalae</taxon>
        <taxon>rosids</taxon>
        <taxon>fabids</taxon>
        <taxon>Fabales</taxon>
        <taxon>Quillajaceae</taxon>
        <taxon>Quillaja</taxon>
    </lineage>
</organism>
<keyword evidence="1" id="KW-0833">Ubl conjugation pathway</keyword>
<dbReference type="PANTHER" id="PTHR32370">
    <property type="entry name" value="OS12G0117600 PROTEIN"/>
    <property type="match status" value="1"/>
</dbReference>
<keyword evidence="5" id="KW-1185">Reference proteome</keyword>
<dbReference type="Proteomes" id="UP001163823">
    <property type="component" value="Chromosome 3"/>
</dbReference>
<dbReference type="InterPro" id="IPR027356">
    <property type="entry name" value="NPH3_dom"/>
</dbReference>
<name>A0AAD7VJL9_QUISA</name>
<evidence type="ECO:0000256" key="2">
    <source>
        <dbReference type="PROSITE-ProRule" id="PRU00982"/>
    </source>
</evidence>
<protein>
    <submittedName>
        <fullName evidence="4">Root phototropism protein 3-like</fullName>
    </submittedName>
</protein>
<proteinExistence type="inferred from homology"/>
<evidence type="ECO:0000259" key="3">
    <source>
        <dbReference type="PROSITE" id="PS51649"/>
    </source>
</evidence>
<sequence length="349" mass="40964">MFKLVKKRTQNLKREWIPWWFEDVSFLRIDHFVEVIQSIRRLGMRSEIIGSCIAHWTTKWLSRITFRLDSVIPIQITHQLQRVTTECLIKILPTEEHSVSVTFLLHLLQASLMLKINPELLYVLERRIAVLLERCQVPDILVKNCEDNDTLYDVDIVTRVLEAYVSCILSNPAAKRYAVGRLVDGYLIIVARDENLTVTSFQSLVEALPQNVRYCDDNLYRAIDIYLKAHPNLAEEERTSVCKVLEYHRLSQEARQHVMRNDRLPSKMTTQFILLEQVNMTRSMTSTGSNYRRTKTQAIIRVSKSLEKGRKNSQEIKMMRKEVDTMKVQLNELHVCKLKLQKQLLRCIH</sequence>